<dbReference type="Proteomes" id="UP001165064">
    <property type="component" value="Unassembled WGS sequence"/>
</dbReference>
<gene>
    <name evidence="1" type="ORF">Amon02_000322300</name>
</gene>
<accession>A0ACB5SZS4</accession>
<dbReference type="EMBL" id="BSXS01002002">
    <property type="protein sequence ID" value="GME77908.1"/>
    <property type="molecule type" value="Genomic_DNA"/>
</dbReference>
<comment type="caution">
    <text evidence="1">The sequence shown here is derived from an EMBL/GenBank/DDBJ whole genome shotgun (WGS) entry which is preliminary data.</text>
</comment>
<name>A0ACB5SZS4_AMBMO</name>
<sequence length="318" mass="36281">MGKSEYGTPKHISGQLRRRGLQRTKFYCQVCEKQCLDENGFKCHIQSQRHIKNLEMELAKAGNSAKNLVDIYSDKFVSDFIKLLRISHGEKMVGYNKFYQEYILNKDHVHLNATKWKYLTSFIMYLKESGLCHVEVNEDLNDDDQDQDDVEKFRIGWIDNSPEAMLRKKSSKERVAKSDAELSQRLLEKQILKGIERTQQLGEPQDQKPVEIKKPNLKEHGKVKISIGSKSKSKTMSPTGTSSESASSSASDIHPENPENKNKNEMKPIMKCGVKIIPTDLTMGTEGSFMNKPLRKTKLKLKSRVPQKVTSGNVFKGK</sequence>
<evidence type="ECO:0000313" key="2">
    <source>
        <dbReference type="Proteomes" id="UP001165064"/>
    </source>
</evidence>
<evidence type="ECO:0000313" key="1">
    <source>
        <dbReference type="EMBL" id="GME77908.1"/>
    </source>
</evidence>
<keyword evidence="2" id="KW-1185">Reference proteome</keyword>
<protein>
    <submittedName>
        <fullName evidence="1">Unnamed protein product</fullName>
    </submittedName>
</protein>
<proteinExistence type="predicted"/>
<reference evidence="1" key="1">
    <citation type="submission" date="2023-04" db="EMBL/GenBank/DDBJ databases">
        <title>Ambrosiozyma monospora NBRC 10751.</title>
        <authorList>
            <person name="Ichikawa N."/>
            <person name="Sato H."/>
            <person name="Tonouchi N."/>
        </authorList>
    </citation>
    <scope>NUCLEOTIDE SEQUENCE</scope>
    <source>
        <strain evidence="1">NBRC 10751</strain>
    </source>
</reference>
<organism evidence="1 2">
    <name type="scientific">Ambrosiozyma monospora</name>
    <name type="common">Yeast</name>
    <name type="synonym">Endomycopsis monosporus</name>
    <dbReference type="NCBI Taxonomy" id="43982"/>
    <lineage>
        <taxon>Eukaryota</taxon>
        <taxon>Fungi</taxon>
        <taxon>Dikarya</taxon>
        <taxon>Ascomycota</taxon>
        <taxon>Saccharomycotina</taxon>
        <taxon>Pichiomycetes</taxon>
        <taxon>Pichiales</taxon>
        <taxon>Pichiaceae</taxon>
        <taxon>Ambrosiozyma</taxon>
    </lineage>
</organism>